<comment type="caution">
    <text evidence="1">The sequence shown here is derived from an EMBL/GenBank/DDBJ whole genome shotgun (WGS) entry which is preliminary data.</text>
</comment>
<evidence type="ECO:0000313" key="1">
    <source>
        <dbReference type="EMBL" id="KKN79980.1"/>
    </source>
</evidence>
<accession>A0A0F9TFH7</accession>
<protein>
    <submittedName>
        <fullName evidence="1">Uncharacterized protein</fullName>
    </submittedName>
</protein>
<gene>
    <name evidence="1" type="ORF">LCGC14_0334880</name>
</gene>
<dbReference type="AlphaFoldDB" id="A0A0F9TFH7"/>
<organism evidence="1">
    <name type="scientific">marine sediment metagenome</name>
    <dbReference type="NCBI Taxonomy" id="412755"/>
    <lineage>
        <taxon>unclassified sequences</taxon>
        <taxon>metagenomes</taxon>
        <taxon>ecological metagenomes</taxon>
    </lineage>
</organism>
<proteinExistence type="predicted"/>
<dbReference type="EMBL" id="LAZR01000239">
    <property type="protein sequence ID" value="KKN79980.1"/>
    <property type="molecule type" value="Genomic_DNA"/>
</dbReference>
<name>A0A0F9TFH7_9ZZZZ</name>
<reference evidence="1" key="1">
    <citation type="journal article" date="2015" name="Nature">
        <title>Complex archaea that bridge the gap between prokaryotes and eukaryotes.</title>
        <authorList>
            <person name="Spang A."/>
            <person name="Saw J.H."/>
            <person name="Jorgensen S.L."/>
            <person name="Zaremba-Niedzwiedzka K."/>
            <person name="Martijn J."/>
            <person name="Lind A.E."/>
            <person name="van Eijk R."/>
            <person name="Schleper C."/>
            <person name="Guy L."/>
            <person name="Ettema T.J."/>
        </authorList>
    </citation>
    <scope>NUCLEOTIDE SEQUENCE</scope>
</reference>
<sequence length="183" mass="20958">MAWTIVRLERVGDAGVVAQYAKRSKLGDPRWDFVSELLAKEGYELGPIVGMVTRPKTEWPFTAYIYTSLAKDGQGRSGSQLHRWPVRLASKEKDIGFLDQKRHVATQEDCKLPWSGRRGGERFRCYLCGHRFKAGDGYRWVLGTKSGVLNFMVCDDCDGPDVMERWKTQVIEAGERFWWYGAT</sequence>